<evidence type="ECO:0000313" key="1">
    <source>
        <dbReference type="EMBL" id="KAJ1973410.1"/>
    </source>
</evidence>
<reference evidence="1" key="1">
    <citation type="submission" date="2022-07" db="EMBL/GenBank/DDBJ databases">
        <title>Phylogenomic reconstructions and comparative analyses of Kickxellomycotina fungi.</title>
        <authorList>
            <person name="Reynolds N.K."/>
            <person name="Stajich J.E."/>
            <person name="Barry K."/>
            <person name="Grigoriev I.V."/>
            <person name="Crous P."/>
            <person name="Smith M.E."/>
        </authorList>
    </citation>
    <scope>NUCLEOTIDE SEQUENCE</scope>
    <source>
        <strain evidence="1">RSA 567</strain>
    </source>
</reference>
<dbReference type="SUPFAM" id="SSF48371">
    <property type="entry name" value="ARM repeat"/>
    <property type="match status" value="1"/>
</dbReference>
<protein>
    <recommendedName>
        <fullName evidence="3">Armadillo-type protein</fullName>
    </recommendedName>
</protein>
<feature type="non-terminal residue" evidence="1">
    <location>
        <position position="678"/>
    </location>
</feature>
<organism evidence="1 2">
    <name type="scientific">Dimargaris verticillata</name>
    <dbReference type="NCBI Taxonomy" id="2761393"/>
    <lineage>
        <taxon>Eukaryota</taxon>
        <taxon>Fungi</taxon>
        <taxon>Fungi incertae sedis</taxon>
        <taxon>Zoopagomycota</taxon>
        <taxon>Kickxellomycotina</taxon>
        <taxon>Dimargaritomycetes</taxon>
        <taxon>Dimargaritales</taxon>
        <taxon>Dimargaritaceae</taxon>
        <taxon>Dimargaris</taxon>
    </lineage>
</organism>
<evidence type="ECO:0000313" key="2">
    <source>
        <dbReference type="Proteomes" id="UP001151582"/>
    </source>
</evidence>
<dbReference type="InterPro" id="IPR016024">
    <property type="entry name" value="ARM-type_fold"/>
</dbReference>
<dbReference type="OrthoDB" id="10057956at2759"/>
<accession>A0A9W8B1A4</accession>
<gene>
    <name evidence="1" type="ORF">H4R34_005087</name>
</gene>
<sequence>MAHAVPSRLGVLRRLSHMSSAIVDDARYEKVLSYLESEIDNGDILSTWLANDQCFTLCEQCIAAVDEPRIISICVRLVGTVVAAAYQQRAQSSFPAVQQAAPRALELIQSTLASSQRHEPLRWPCWHATLAMAADPCAVHWFTTWHHSHQAVLRGLADASWYTVSTTCRLVGQILTTADGEATAVGDAWARQLASALPLATPSSSQTLASADFILELIWVLLDSKNVQCMTFLRDHKFLSTGAVHAWLNQPNRGSHHRLLAILKHLASLSPLLFYDTLFPEQPHQTLALDLLDQARALWQALLNPYLGFETTANAVLALGLAGVLAAWARSQLPPVQSAISAQVWALCRAIIEALESNNICLERPSEPRVARRPHLALNTETLSAAGGPAVAGNFDLATWSKATRKQILSQVGDLIVEMAALDLDLEVVVDLTASLVALLEDQQLLHDPKISQKALVAIETVSAQSLSDQALSIFDRLLLRILQQPLTGAATQRCLNAIQNSLWRGSNHDTEFMALLFTQALPSKLWDSQWDIRDSCVWFIQRLLIPPTSELPSGRIDALRSLALDQQLVVYLFDQLGAGDAYIQERTLQTLDAVLRGSSGPLADVDWLLVQMHHRVNAAQWLAWLTNTEAIVRRAALELAITLVTTAPDHAITAELHQLLTYDVLRHSIDDADHEVR</sequence>
<dbReference type="Proteomes" id="UP001151582">
    <property type="component" value="Unassembled WGS sequence"/>
</dbReference>
<proteinExistence type="predicted"/>
<name>A0A9W8B1A4_9FUNG</name>
<evidence type="ECO:0008006" key="3">
    <source>
        <dbReference type="Google" id="ProtNLM"/>
    </source>
</evidence>
<comment type="caution">
    <text evidence="1">The sequence shown here is derived from an EMBL/GenBank/DDBJ whole genome shotgun (WGS) entry which is preliminary data.</text>
</comment>
<keyword evidence="2" id="KW-1185">Reference proteome</keyword>
<dbReference type="EMBL" id="JANBQB010000830">
    <property type="protein sequence ID" value="KAJ1973410.1"/>
    <property type="molecule type" value="Genomic_DNA"/>
</dbReference>
<dbReference type="AlphaFoldDB" id="A0A9W8B1A4"/>